<evidence type="ECO:0000313" key="7">
    <source>
        <dbReference type="Proteomes" id="UP000250174"/>
    </source>
</evidence>
<name>A0AAX1QBR7_9BACI</name>
<dbReference type="Pfam" id="PF03466">
    <property type="entry name" value="LysR_substrate"/>
    <property type="match status" value="1"/>
</dbReference>
<evidence type="ECO:0000256" key="2">
    <source>
        <dbReference type="ARBA" id="ARBA00023015"/>
    </source>
</evidence>
<evidence type="ECO:0000256" key="3">
    <source>
        <dbReference type="ARBA" id="ARBA00023125"/>
    </source>
</evidence>
<proteinExistence type="inferred from homology"/>
<dbReference type="PANTHER" id="PTHR30419:SF8">
    <property type="entry name" value="NITROGEN ASSIMILATION TRANSCRIPTIONAL ACTIVATOR-RELATED"/>
    <property type="match status" value="1"/>
</dbReference>
<dbReference type="Gene3D" id="1.10.10.10">
    <property type="entry name" value="Winged helix-like DNA-binding domain superfamily/Winged helix DNA-binding domain"/>
    <property type="match status" value="1"/>
</dbReference>
<accession>A0AAX1QBR7</accession>
<protein>
    <submittedName>
        <fullName evidence="6">LysR family transcriptional regulator</fullName>
    </submittedName>
</protein>
<evidence type="ECO:0000259" key="5">
    <source>
        <dbReference type="PROSITE" id="PS50931"/>
    </source>
</evidence>
<keyword evidence="2" id="KW-0805">Transcription regulation</keyword>
<dbReference type="GO" id="GO:0003677">
    <property type="term" value="F:DNA binding"/>
    <property type="evidence" value="ECO:0007669"/>
    <property type="project" value="UniProtKB-KW"/>
</dbReference>
<sequence length="306" mass="34949">MAVDIRQLEYFVAVAEQESFTKAAANVHLSQPALSKIVKNLEEELKVELFDRSTRKLKLTDAGEIVYQEALKLTASLTDLTLRLDNLMNSPTGTIRIGIPPLIGTLFFPSIARSFHNQYPKISLELVEFGAKKLVEFVEEEKVDIAIIVLPVNNPKFEVYPFIQEEFAFFCAKTHEFANRTSLSLKELSEEKFILFSKQFTLHDRIIWECVNAGFTPSVPYESSQWDLISELVAEEFGIAILPQSIYSKMNHDKITMVPLVHPTPLWELGFAVKKNSYISFANRKLIDFLVSYSEDHKLIKKNQPT</sequence>
<dbReference type="InterPro" id="IPR000847">
    <property type="entry name" value="LysR_HTH_N"/>
</dbReference>
<dbReference type="Gene3D" id="3.40.190.290">
    <property type="match status" value="1"/>
</dbReference>
<dbReference type="SUPFAM" id="SSF46785">
    <property type="entry name" value="Winged helix' DNA-binding domain"/>
    <property type="match status" value="1"/>
</dbReference>
<dbReference type="FunFam" id="1.10.10.10:FF:000001">
    <property type="entry name" value="LysR family transcriptional regulator"/>
    <property type="match status" value="1"/>
</dbReference>
<dbReference type="PANTHER" id="PTHR30419">
    <property type="entry name" value="HTH-TYPE TRANSCRIPTIONAL REGULATOR YBHD"/>
    <property type="match status" value="1"/>
</dbReference>
<dbReference type="GO" id="GO:0005829">
    <property type="term" value="C:cytosol"/>
    <property type="evidence" value="ECO:0007669"/>
    <property type="project" value="TreeGrafter"/>
</dbReference>
<feature type="domain" description="HTH lysR-type" evidence="5">
    <location>
        <begin position="3"/>
        <end position="60"/>
    </location>
</feature>
<comment type="similarity">
    <text evidence="1">Belongs to the LysR transcriptional regulatory family.</text>
</comment>
<dbReference type="PRINTS" id="PR00039">
    <property type="entry name" value="HTHLYSR"/>
</dbReference>
<evidence type="ECO:0000313" key="6">
    <source>
        <dbReference type="EMBL" id="RAS79576.1"/>
    </source>
</evidence>
<dbReference type="EMBL" id="LVYK01000010">
    <property type="protein sequence ID" value="RAS79576.1"/>
    <property type="molecule type" value="Genomic_DNA"/>
</dbReference>
<keyword evidence="3" id="KW-0238">DNA-binding</keyword>
<organism evidence="6 7">
    <name type="scientific">Priestia endophytica</name>
    <dbReference type="NCBI Taxonomy" id="135735"/>
    <lineage>
        <taxon>Bacteria</taxon>
        <taxon>Bacillati</taxon>
        <taxon>Bacillota</taxon>
        <taxon>Bacilli</taxon>
        <taxon>Bacillales</taxon>
        <taxon>Bacillaceae</taxon>
        <taxon>Priestia</taxon>
    </lineage>
</organism>
<dbReference type="Proteomes" id="UP000250174">
    <property type="component" value="Unassembled WGS sequence"/>
</dbReference>
<dbReference type="AlphaFoldDB" id="A0AAX1QBR7"/>
<keyword evidence="4" id="KW-0804">Transcription</keyword>
<dbReference type="SUPFAM" id="SSF53850">
    <property type="entry name" value="Periplasmic binding protein-like II"/>
    <property type="match status" value="1"/>
</dbReference>
<dbReference type="Pfam" id="PF00126">
    <property type="entry name" value="HTH_1"/>
    <property type="match status" value="1"/>
</dbReference>
<comment type="caution">
    <text evidence="6">The sequence shown here is derived from an EMBL/GenBank/DDBJ whole genome shotgun (WGS) entry which is preliminary data.</text>
</comment>
<reference evidence="6 7" key="1">
    <citation type="submission" date="2016-03" db="EMBL/GenBank/DDBJ databases">
        <title>Comparison of Bacillus endophyticus and B. anthracis characteristics using whole genome sequence analysis and microbiological techniques.</title>
        <authorList>
            <person name="Lekota K.E."/>
            <person name="Mafofo J."/>
            <person name="Rees J."/>
            <person name="Muchadeyi F.C."/>
            <person name="Madoroba E."/>
            <person name="Van Heerden H."/>
        </authorList>
    </citation>
    <scope>NUCLEOTIDE SEQUENCE [LARGE SCALE GENOMIC DNA]</scope>
    <source>
        <strain evidence="6 7">3631_10C</strain>
    </source>
</reference>
<evidence type="ECO:0000256" key="1">
    <source>
        <dbReference type="ARBA" id="ARBA00009437"/>
    </source>
</evidence>
<dbReference type="InterPro" id="IPR036388">
    <property type="entry name" value="WH-like_DNA-bd_sf"/>
</dbReference>
<dbReference type="InterPro" id="IPR050950">
    <property type="entry name" value="HTH-type_LysR_regulators"/>
</dbReference>
<dbReference type="PROSITE" id="PS50931">
    <property type="entry name" value="HTH_LYSR"/>
    <property type="match status" value="1"/>
</dbReference>
<gene>
    <name evidence="6" type="ORF">A3864_07125</name>
</gene>
<dbReference type="GO" id="GO:0003700">
    <property type="term" value="F:DNA-binding transcription factor activity"/>
    <property type="evidence" value="ECO:0007669"/>
    <property type="project" value="InterPro"/>
</dbReference>
<dbReference type="InterPro" id="IPR036390">
    <property type="entry name" value="WH_DNA-bd_sf"/>
</dbReference>
<dbReference type="InterPro" id="IPR005119">
    <property type="entry name" value="LysR_subst-bd"/>
</dbReference>
<evidence type="ECO:0000256" key="4">
    <source>
        <dbReference type="ARBA" id="ARBA00023163"/>
    </source>
</evidence>